<feature type="compositionally biased region" description="Basic and acidic residues" evidence="1">
    <location>
        <begin position="120"/>
        <end position="143"/>
    </location>
</feature>
<reference evidence="2" key="1">
    <citation type="submission" date="2020-02" db="EMBL/GenBank/DDBJ databases">
        <authorList>
            <person name="Meier V. D."/>
        </authorList>
    </citation>
    <scope>NUCLEOTIDE SEQUENCE</scope>
    <source>
        <strain evidence="2">AVDCRST_MAG79</strain>
    </source>
</reference>
<proteinExistence type="predicted"/>
<feature type="non-terminal residue" evidence="2">
    <location>
        <position position="1"/>
    </location>
</feature>
<name>A0A6J4UJU0_9ACTN</name>
<feature type="non-terminal residue" evidence="2">
    <location>
        <position position="170"/>
    </location>
</feature>
<feature type="compositionally biased region" description="Low complexity" evidence="1">
    <location>
        <begin position="62"/>
        <end position="74"/>
    </location>
</feature>
<evidence type="ECO:0000256" key="1">
    <source>
        <dbReference type="SAM" id="MobiDB-lite"/>
    </source>
</evidence>
<gene>
    <name evidence="2" type="ORF">AVDCRST_MAG79-2697</name>
</gene>
<evidence type="ECO:0000313" key="2">
    <source>
        <dbReference type="EMBL" id="CAA9550925.1"/>
    </source>
</evidence>
<dbReference type="AlphaFoldDB" id="A0A6J4UJU0"/>
<dbReference type="EMBL" id="CADCWC010000416">
    <property type="protein sequence ID" value="CAA9550925.1"/>
    <property type="molecule type" value="Genomic_DNA"/>
</dbReference>
<feature type="compositionally biased region" description="Basic residues" evidence="1">
    <location>
        <begin position="144"/>
        <end position="160"/>
    </location>
</feature>
<feature type="compositionally biased region" description="Basic residues" evidence="1">
    <location>
        <begin position="27"/>
        <end position="40"/>
    </location>
</feature>
<organism evidence="2">
    <name type="scientific">uncultured Thermoleophilia bacterium</name>
    <dbReference type="NCBI Taxonomy" id="1497501"/>
    <lineage>
        <taxon>Bacteria</taxon>
        <taxon>Bacillati</taxon>
        <taxon>Actinomycetota</taxon>
        <taxon>Thermoleophilia</taxon>
        <taxon>environmental samples</taxon>
    </lineage>
</organism>
<accession>A0A6J4UJU0</accession>
<protein>
    <submittedName>
        <fullName evidence="2">Uncharacterized protein</fullName>
    </submittedName>
</protein>
<feature type="compositionally biased region" description="Gly residues" evidence="1">
    <location>
        <begin position="75"/>
        <end position="90"/>
    </location>
</feature>
<feature type="compositionally biased region" description="Low complexity" evidence="1">
    <location>
        <begin position="1"/>
        <end position="18"/>
    </location>
</feature>
<feature type="region of interest" description="Disordered" evidence="1">
    <location>
        <begin position="1"/>
        <end position="170"/>
    </location>
</feature>
<sequence>VDDPCGCRAARARVPGPRGIDRQGRRADRRGRARGRAAGRVRRDLAPVLPGVDLRGRRVGQRVRQAGLRAAPGQQRGGPGPGDDAAGGRGAGERRPPRHGDQRARALVARDDLQLAPDHLGARRDPRRPPEARPDARRADRLGHGRRQHPPRLRHRHRAPRRPDLLGALD</sequence>
<feature type="compositionally biased region" description="Basic and acidic residues" evidence="1">
    <location>
        <begin position="91"/>
        <end position="113"/>
    </location>
</feature>